<dbReference type="HOGENOM" id="CLU_3322540_0_0_1"/>
<name>T1H2B1_MEGSC</name>
<proteinExistence type="predicted"/>
<evidence type="ECO:0000313" key="2">
    <source>
        <dbReference type="EnsemblMetazoa" id="MESCA010349-PA"/>
    </source>
</evidence>
<reference evidence="2" key="2">
    <citation type="submission" date="2015-06" db="UniProtKB">
        <authorList>
            <consortium name="EnsemblMetazoa"/>
        </authorList>
    </citation>
    <scope>IDENTIFICATION</scope>
</reference>
<sequence length="39" mass="4083">MNARAAGLPIPTSSSISNNISESISSNDINKLPNINNNI</sequence>
<feature type="region of interest" description="Disordered" evidence="1">
    <location>
        <begin position="1"/>
        <end position="23"/>
    </location>
</feature>
<dbReference type="Proteomes" id="UP000015102">
    <property type="component" value="Unassembled WGS sequence"/>
</dbReference>
<evidence type="ECO:0000313" key="3">
    <source>
        <dbReference type="Proteomes" id="UP000015102"/>
    </source>
</evidence>
<dbReference type="AlphaFoldDB" id="T1H2B1"/>
<protein>
    <submittedName>
        <fullName evidence="2">Uncharacterized protein</fullName>
    </submittedName>
</protein>
<evidence type="ECO:0000256" key="1">
    <source>
        <dbReference type="SAM" id="MobiDB-lite"/>
    </source>
</evidence>
<keyword evidence="3" id="KW-1185">Reference proteome</keyword>
<reference evidence="3" key="1">
    <citation type="submission" date="2013-02" db="EMBL/GenBank/DDBJ databases">
        <authorList>
            <person name="Hughes D."/>
        </authorList>
    </citation>
    <scope>NUCLEOTIDE SEQUENCE</scope>
    <source>
        <strain>Durham</strain>
        <strain evidence="3">NC isolate 2 -- Noor lab</strain>
    </source>
</reference>
<feature type="compositionally biased region" description="Low complexity" evidence="1">
    <location>
        <begin position="13"/>
        <end position="23"/>
    </location>
</feature>
<organism evidence="2 3">
    <name type="scientific">Megaselia scalaris</name>
    <name type="common">Humpbacked fly</name>
    <name type="synonym">Phora scalaris</name>
    <dbReference type="NCBI Taxonomy" id="36166"/>
    <lineage>
        <taxon>Eukaryota</taxon>
        <taxon>Metazoa</taxon>
        <taxon>Ecdysozoa</taxon>
        <taxon>Arthropoda</taxon>
        <taxon>Hexapoda</taxon>
        <taxon>Insecta</taxon>
        <taxon>Pterygota</taxon>
        <taxon>Neoptera</taxon>
        <taxon>Endopterygota</taxon>
        <taxon>Diptera</taxon>
        <taxon>Brachycera</taxon>
        <taxon>Muscomorpha</taxon>
        <taxon>Platypezoidea</taxon>
        <taxon>Phoridae</taxon>
        <taxon>Megaseliini</taxon>
        <taxon>Megaselia</taxon>
    </lineage>
</organism>
<dbReference type="EnsemblMetazoa" id="MESCA010349-RA">
    <property type="protein sequence ID" value="MESCA010349-PA"/>
    <property type="gene ID" value="MESCA010349"/>
</dbReference>
<dbReference type="EMBL" id="CAQQ02089303">
    <property type="status" value="NOT_ANNOTATED_CDS"/>
    <property type="molecule type" value="Genomic_DNA"/>
</dbReference>
<accession>T1H2B1</accession>